<dbReference type="AlphaFoldDB" id="A0AAE0L215"/>
<evidence type="ECO:0000313" key="2">
    <source>
        <dbReference type="EMBL" id="KAK3268997.1"/>
    </source>
</evidence>
<dbReference type="EMBL" id="LGRX02011410">
    <property type="protein sequence ID" value="KAK3268997.1"/>
    <property type="molecule type" value="Genomic_DNA"/>
</dbReference>
<name>A0AAE0L215_9CHLO</name>
<proteinExistence type="predicted"/>
<sequence length="219" mass="23052">MILDEAGWDPHSPICRGAWALEPSVKHVVVTSPCMLIAMRQLLPPSSATGGRWSQGDIVSEASGMPVMEERGCGAGGGEADEGEGAPASVSGTRYPVEDDPPLAHRPEDYPGMDFAAFGFVRFGLLCGWGRIDQLPAIMPASLIGEARSEGQLARAIRRLDFEIVAPLEAETVEALPGLHPAESKLPARRVQAASARGHCGGGKSAAVEAEHTCEETLC</sequence>
<keyword evidence="3" id="KW-1185">Reference proteome</keyword>
<evidence type="ECO:0000313" key="3">
    <source>
        <dbReference type="Proteomes" id="UP001190700"/>
    </source>
</evidence>
<feature type="region of interest" description="Disordered" evidence="1">
    <location>
        <begin position="72"/>
        <end position="94"/>
    </location>
</feature>
<accession>A0AAE0L215</accession>
<organism evidence="2 3">
    <name type="scientific">Cymbomonas tetramitiformis</name>
    <dbReference type="NCBI Taxonomy" id="36881"/>
    <lineage>
        <taxon>Eukaryota</taxon>
        <taxon>Viridiplantae</taxon>
        <taxon>Chlorophyta</taxon>
        <taxon>Pyramimonadophyceae</taxon>
        <taxon>Pyramimonadales</taxon>
        <taxon>Pyramimonadaceae</taxon>
        <taxon>Cymbomonas</taxon>
    </lineage>
</organism>
<gene>
    <name evidence="2" type="ORF">CYMTET_22535</name>
</gene>
<dbReference type="Proteomes" id="UP001190700">
    <property type="component" value="Unassembled WGS sequence"/>
</dbReference>
<comment type="caution">
    <text evidence="2">The sequence shown here is derived from an EMBL/GenBank/DDBJ whole genome shotgun (WGS) entry which is preliminary data.</text>
</comment>
<reference evidence="2 3" key="1">
    <citation type="journal article" date="2015" name="Genome Biol. Evol.">
        <title>Comparative Genomics of a Bacterivorous Green Alga Reveals Evolutionary Causalities and Consequences of Phago-Mixotrophic Mode of Nutrition.</title>
        <authorList>
            <person name="Burns J.A."/>
            <person name="Paasch A."/>
            <person name="Narechania A."/>
            <person name="Kim E."/>
        </authorList>
    </citation>
    <scope>NUCLEOTIDE SEQUENCE [LARGE SCALE GENOMIC DNA]</scope>
    <source>
        <strain evidence="2 3">PLY_AMNH</strain>
    </source>
</reference>
<evidence type="ECO:0000256" key="1">
    <source>
        <dbReference type="SAM" id="MobiDB-lite"/>
    </source>
</evidence>
<protein>
    <submittedName>
        <fullName evidence="2">Uncharacterized protein</fullName>
    </submittedName>
</protein>